<organism evidence="9 10">
    <name type="scientific">Azospira oryzae</name>
    <dbReference type="NCBI Taxonomy" id="146939"/>
    <lineage>
        <taxon>Bacteria</taxon>
        <taxon>Pseudomonadati</taxon>
        <taxon>Pseudomonadota</taxon>
        <taxon>Betaproteobacteria</taxon>
        <taxon>Rhodocyclales</taxon>
        <taxon>Rhodocyclaceae</taxon>
        <taxon>Azospira</taxon>
    </lineage>
</organism>
<keyword evidence="5 9" id="KW-0808">Transferase</keyword>
<name>A0ABY0ILJ8_9RHOO</name>
<feature type="domain" description="O-GlcNAc transferase C-terminal" evidence="8">
    <location>
        <begin position="502"/>
        <end position="671"/>
    </location>
</feature>
<comment type="pathway">
    <text evidence="1">Protein modification; protein glycosylation.</text>
</comment>
<dbReference type="InterPro" id="IPR029489">
    <property type="entry name" value="OGT/SEC/SPY_C"/>
</dbReference>
<evidence type="ECO:0000256" key="5">
    <source>
        <dbReference type="ARBA" id="ARBA00022679"/>
    </source>
</evidence>
<protein>
    <recommendedName>
        <fullName evidence="3">protein O-GlcNAc transferase</fullName>
        <ecNumber evidence="3">2.4.1.255</ecNumber>
    </recommendedName>
</protein>
<evidence type="ECO:0000256" key="7">
    <source>
        <dbReference type="ARBA" id="ARBA00022803"/>
    </source>
</evidence>
<comment type="caution">
    <text evidence="9">The sequence shown here is derived from an EMBL/GenBank/DDBJ whole genome shotgun (WGS) entry which is preliminary data.</text>
</comment>
<dbReference type="PANTHER" id="PTHR44998">
    <property type="match status" value="1"/>
</dbReference>
<evidence type="ECO:0000256" key="1">
    <source>
        <dbReference type="ARBA" id="ARBA00004922"/>
    </source>
</evidence>
<gene>
    <name evidence="9" type="ORF">EV678_1928</name>
</gene>
<evidence type="ECO:0000256" key="2">
    <source>
        <dbReference type="ARBA" id="ARBA00005386"/>
    </source>
</evidence>
<keyword evidence="6" id="KW-0677">Repeat</keyword>
<feature type="domain" description="O-GlcNAc transferase C-terminal" evidence="8">
    <location>
        <begin position="306"/>
        <end position="494"/>
    </location>
</feature>
<comment type="similarity">
    <text evidence="2">Belongs to the glycosyltransferase 41 family. O-GlcNAc transferase subfamily.</text>
</comment>
<keyword evidence="4" id="KW-0328">Glycosyltransferase</keyword>
<dbReference type="Pfam" id="PF13844">
    <property type="entry name" value="Glyco_transf_41"/>
    <property type="match status" value="2"/>
</dbReference>
<keyword evidence="10" id="KW-1185">Reference proteome</keyword>
<dbReference type="RefSeq" id="WP_130459374.1">
    <property type="nucleotide sequence ID" value="NZ_SHKM01000002.1"/>
</dbReference>
<dbReference type="InterPro" id="IPR019734">
    <property type="entry name" value="TPR_rpt"/>
</dbReference>
<dbReference type="SUPFAM" id="SSF48452">
    <property type="entry name" value="TPR-like"/>
    <property type="match status" value="1"/>
</dbReference>
<dbReference type="Gene3D" id="3.40.50.2000">
    <property type="entry name" value="Glycogen Phosphorylase B"/>
    <property type="match status" value="1"/>
</dbReference>
<dbReference type="Gene3D" id="3.40.50.11380">
    <property type="match status" value="1"/>
</dbReference>
<dbReference type="InterPro" id="IPR011990">
    <property type="entry name" value="TPR-like_helical_dom_sf"/>
</dbReference>
<evidence type="ECO:0000313" key="10">
    <source>
        <dbReference type="Proteomes" id="UP000292136"/>
    </source>
</evidence>
<evidence type="ECO:0000259" key="8">
    <source>
        <dbReference type="Pfam" id="PF13844"/>
    </source>
</evidence>
<evidence type="ECO:0000256" key="6">
    <source>
        <dbReference type="ARBA" id="ARBA00022737"/>
    </source>
</evidence>
<dbReference type="SMART" id="SM00028">
    <property type="entry name" value="TPR"/>
    <property type="match status" value="4"/>
</dbReference>
<keyword evidence="7" id="KW-0802">TPR repeat</keyword>
<dbReference type="PANTHER" id="PTHR44998:SF1">
    <property type="entry name" value="UDP-N-ACETYLGLUCOSAMINE--PEPTIDE N-ACETYLGLUCOSAMINYLTRANSFERASE 110 KDA SUBUNIT"/>
    <property type="match status" value="1"/>
</dbReference>
<evidence type="ECO:0000256" key="3">
    <source>
        <dbReference type="ARBA" id="ARBA00011970"/>
    </source>
</evidence>
<dbReference type="Gene3D" id="1.25.40.10">
    <property type="entry name" value="Tetratricopeptide repeat domain"/>
    <property type="match status" value="1"/>
</dbReference>
<dbReference type="GO" id="GO:0016740">
    <property type="term" value="F:transferase activity"/>
    <property type="evidence" value="ECO:0007669"/>
    <property type="project" value="UniProtKB-KW"/>
</dbReference>
<proteinExistence type="inferred from homology"/>
<accession>A0ABY0ILJ8</accession>
<dbReference type="EC" id="2.4.1.255" evidence="3"/>
<dbReference type="EMBL" id="SHKM01000002">
    <property type="protein sequence ID" value="RZT76060.1"/>
    <property type="molecule type" value="Genomic_DNA"/>
</dbReference>
<evidence type="ECO:0000256" key="4">
    <source>
        <dbReference type="ARBA" id="ARBA00022676"/>
    </source>
</evidence>
<dbReference type="Proteomes" id="UP000292136">
    <property type="component" value="Unassembled WGS sequence"/>
</dbReference>
<evidence type="ECO:0000313" key="9">
    <source>
        <dbReference type="EMBL" id="RZT76060.1"/>
    </source>
</evidence>
<reference evidence="9 10" key="1">
    <citation type="submission" date="2019-02" db="EMBL/GenBank/DDBJ databases">
        <title>Genomic Encyclopedia of Type Strains, Phase IV (KMG-IV): sequencing the most valuable type-strain genomes for metagenomic binning, comparative biology and taxonomic classification.</title>
        <authorList>
            <person name="Goeker M."/>
        </authorList>
    </citation>
    <scope>NUCLEOTIDE SEQUENCE [LARGE SCALE GENOMIC DNA]</scope>
    <source>
        <strain evidence="9 10">DSM 21223</strain>
    </source>
</reference>
<sequence>MSDSALAPARDLLARGAPQAAREWLQANPPRPGDAAEHAFLLGVCQLQAGQPRLAVAPLEHCLALDPAHINAANALATTLHLQGNNARACQVLRLCLEYRPAAGECLLNLGRLLEMDGDHAGAIAAYGRVPAATPALSFPAGMRHASLLSRMGQTEEALALLRTLTPEPADEHRTLRQLQGEILLAAGRAPEAEALLAGATDARLQLLWGMALAAQARWEPARTALGEAWERAPGERRHWTNPLTGQVFGPGPLPSPLQCFTGYHRQQAGQGEWAQRQAFARESAAYPLAPTATDWHSAFALFSAPLAPAVRRRLADRWADALLAAMPPATTRPQPRARHDGTLRIAYLSPDFGDHAMGHCLRSFCRHHDRRRCHITLYADSRDDGSEVRRQLRREADAFTEVYGLSDGDLEQRMARDGIQILVDLAGYTRGGRPRLARRPGSPLKVLYQGYPGTLGRGLADYALVDRHVCPPGSEAHWAEALIRLPDSFFLLDSEAPAVPLAEAAELGAPAAPVVFACFNQTWKVDAQAMVLWQAVLAAVPEAVLWLHAETPAVAAALTRRAAEAGIGATRLHFSPGTTRPRYLARYRHVHAVLDTPLYHGHGTGADALGMGTPVLSLQGEGFQARVGGSLVRALGLPQLAVESAEAYVATAIRLGRDEAWRQALAADIRRGCATDGPLGTRRRVRQLEQAYARIWQHHRAGLAPASCAVEGGNATEDEEKTA</sequence>